<keyword evidence="5" id="KW-1185">Reference proteome</keyword>
<dbReference type="Pfam" id="PF01476">
    <property type="entry name" value="LysM"/>
    <property type="match status" value="1"/>
</dbReference>
<dbReference type="GO" id="GO:0004222">
    <property type="term" value="F:metalloendopeptidase activity"/>
    <property type="evidence" value="ECO:0007669"/>
    <property type="project" value="TreeGrafter"/>
</dbReference>
<evidence type="ECO:0000259" key="2">
    <source>
        <dbReference type="PROSITE" id="PS51109"/>
    </source>
</evidence>
<dbReference type="PANTHER" id="PTHR21666:SF270">
    <property type="entry name" value="MUREIN HYDROLASE ACTIVATOR ENVC"/>
    <property type="match status" value="1"/>
</dbReference>
<feature type="domain" description="LysM" evidence="3">
    <location>
        <begin position="186"/>
        <end position="230"/>
    </location>
</feature>
<dbReference type="Proteomes" id="UP000322976">
    <property type="component" value="Unassembled WGS sequence"/>
</dbReference>
<organism evidence="4 5">
    <name type="scientific">Calorimonas adulescens</name>
    <dbReference type="NCBI Taxonomy" id="2606906"/>
    <lineage>
        <taxon>Bacteria</taxon>
        <taxon>Bacillati</taxon>
        <taxon>Bacillota</taxon>
        <taxon>Clostridia</taxon>
        <taxon>Thermoanaerobacterales</taxon>
        <taxon>Thermoanaerobacteraceae</taxon>
        <taxon>Calorimonas</taxon>
    </lineage>
</organism>
<sequence length="443" mass="48419">MGTWDKVMSKMLKDKRLPPIILALFAFLMFLGYFSGFAYAVVVDGETIGYVKQETQAEKAIAEAKKYIKSKYGLEVSTSNEVEFKRARPKADEILGQEELKRAFLKSLDFKVAAAVIYVDGKKIAVVESRSAAEKLLDDIKSQLSGGAGNAYFKEKVEIKDADVNVGEISSESAAASMLLKSDQMTTYIVKQGDTLWDIASANNTTVDRLMALNPDVKEKAMQPGDTIILDKPKPAVTVVTKEVAEYEMPIPFDVENVEDNSLPIRVTRVKQQGVEGKKQVKAEIVKENGVEVARNILEEKIISQPVKKIVRVGTNRTLASGVFSYPVAGVLTSRFGQRWGREHTGVDLAVPIGTKVKASDGGKVIFTGRSGGYGLLVKIDHGNGYVTYYGHLSKILVKDGDRVAKGDVIALSGNTGNTTGPHLHFEVRKNGVPQNPLTYLNK</sequence>
<reference evidence="4 5" key="1">
    <citation type="submission" date="2019-08" db="EMBL/GenBank/DDBJ databases">
        <title>Calorimonas adulescens gen. nov., sp. nov., an anaerobic thermophilic bacterium from Sakhalin hot spring.</title>
        <authorList>
            <person name="Khomyakova M.A."/>
            <person name="Merkel A.Y."/>
            <person name="Novikov A."/>
            <person name="Bonch-Osmolovskaya E.A."/>
            <person name="Slobodkin A.I."/>
        </authorList>
    </citation>
    <scope>NUCLEOTIDE SEQUENCE [LARGE SCALE GENOMIC DNA]</scope>
    <source>
        <strain evidence="4 5">A05MB</strain>
    </source>
</reference>
<dbReference type="PROSITE" id="PS51109">
    <property type="entry name" value="G5"/>
    <property type="match status" value="1"/>
</dbReference>
<evidence type="ECO:0000259" key="3">
    <source>
        <dbReference type="PROSITE" id="PS51782"/>
    </source>
</evidence>
<dbReference type="CDD" id="cd00118">
    <property type="entry name" value="LysM"/>
    <property type="match status" value="1"/>
</dbReference>
<dbReference type="PANTHER" id="PTHR21666">
    <property type="entry name" value="PEPTIDASE-RELATED"/>
    <property type="match status" value="1"/>
</dbReference>
<dbReference type="SUPFAM" id="SSF54106">
    <property type="entry name" value="LysM domain"/>
    <property type="match status" value="1"/>
</dbReference>
<dbReference type="InterPro" id="IPR011098">
    <property type="entry name" value="G5_dom"/>
</dbReference>
<feature type="domain" description="G5" evidence="2">
    <location>
        <begin position="237"/>
        <end position="317"/>
    </location>
</feature>
<dbReference type="CDD" id="cd12797">
    <property type="entry name" value="M23_peptidase"/>
    <property type="match status" value="1"/>
</dbReference>
<dbReference type="SMART" id="SM01208">
    <property type="entry name" value="G5"/>
    <property type="match status" value="1"/>
</dbReference>
<dbReference type="InterPro" id="IPR050570">
    <property type="entry name" value="Cell_wall_metabolism_enzyme"/>
</dbReference>
<proteinExistence type="predicted"/>
<comment type="caution">
    <text evidence="4">The sequence shown here is derived from an EMBL/GenBank/DDBJ whole genome shotgun (WGS) entry which is preliminary data.</text>
</comment>
<dbReference type="SUPFAM" id="SSF51261">
    <property type="entry name" value="Duplicated hybrid motif"/>
    <property type="match status" value="1"/>
</dbReference>
<dbReference type="Pfam" id="PF01551">
    <property type="entry name" value="Peptidase_M23"/>
    <property type="match status" value="1"/>
</dbReference>
<dbReference type="Gene3D" id="3.10.350.10">
    <property type="entry name" value="LysM domain"/>
    <property type="match status" value="1"/>
</dbReference>
<name>A0A5D8Q913_9THEO</name>
<dbReference type="RefSeq" id="WP_149546153.1">
    <property type="nucleotide sequence ID" value="NZ_VTPS01000022.1"/>
</dbReference>
<accession>A0A5D8Q913</accession>
<dbReference type="InterPro" id="IPR036779">
    <property type="entry name" value="LysM_dom_sf"/>
</dbReference>
<dbReference type="InterPro" id="IPR018392">
    <property type="entry name" value="LysM"/>
</dbReference>
<dbReference type="EMBL" id="VTPS01000022">
    <property type="protein sequence ID" value="TZE80867.1"/>
    <property type="molecule type" value="Genomic_DNA"/>
</dbReference>
<dbReference type="Gene3D" id="2.70.70.10">
    <property type="entry name" value="Glucose Permease (Domain IIA)"/>
    <property type="match status" value="1"/>
</dbReference>
<evidence type="ECO:0000256" key="1">
    <source>
        <dbReference type="ARBA" id="ARBA00022729"/>
    </source>
</evidence>
<keyword evidence="1" id="KW-0732">Signal</keyword>
<gene>
    <name evidence="4" type="ORF">FWJ32_11745</name>
</gene>
<dbReference type="Gene3D" id="2.20.230.10">
    <property type="entry name" value="Resuscitation-promoting factor rpfb"/>
    <property type="match status" value="1"/>
</dbReference>
<dbReference type="Pfam" id="PF07501">
    <property type="entry name" value="G5"/>
    <property type="match status" value="1"/>
</dbReference>
<evidence type="ECO:0000313" key="5">
    <source>
        <dbReference type="Proteomes" id="UP000322976"/>
    </source>
</evidence>
<protein>
    <submittedName>
        <fullName evidence="4">Peptidoglycan DD-metalloendopeptidase family protein</fullName>
    </submittedName>
</protein>
<dbReference type="SMART" id="SM00257">
    <property type="entry name" value="LysM"/>
    <property type="match status" value="1"/>
</dbReference>
<dbReference type="InterPro" id="IPR016047">
    <property type="entry name" value="M23ase_b-sheet_dom"/>
</dbReference>
<dbReference type="AlphaFoldDB" id="A0A5D8Q913"/>
<dbReference type="PROSITE" id="PS51782">
    <property type="entry name" value="LYSM"/>
    <property type="match status" value="1"/>
</dbReference>
<evidence type="ECO:0000313" key="4">
    <source>
        <dbReference type="EMBL" id="TZE80867.1"/>
    </source>
</evidence>
<dbReference type="InterPro" id="IPR011055">
    <property type="entry name" value="Dup_hybrid_motif"/>
</dbReference>